<protein>
    <recommendedName>
        <fullName evidence="2">DUF7134 domain-containing protein</fullName>
    </recommendedName>
</protein>
<dbReference type="Pfam" id="PF23539">
    <property type="entry name" value="DUF7134"/>
    <property type="match status" value="1"/>
</dbReference>
<organism evidence="3 4">
    <name type="scientific">Georgenia halotolerans</name>
    <dbReference type="NCBI Taxonomy" id="3028317"/>
    <lineage>
        <taxon>Bacteria</taxon>
        <taxon>Bacillati</taxon>
        <taxon>Actinomycetota</taxon>
        <taxon>Actinomycetes</taxon>
        <taxon>Micrococcales</taxon>
        <taxon>Bogoriellaceae</taxon>
        <taxon>Georgenia</taxon>
    </lineage>
</organism>
<feature type="transmembrane region" description="Helical" evidence="1">
    <location>
        <begin position="80"/>
        <end position="108"/>
    </location>
</feature>
<gene>
    <name evidence="3" type="ORF">PU560_06160</name>
</gene>
<evidence type="ECO:0000256" key="1">
    <source>
        <dbReference type="SAM" id="Phobius"/>
    </source>
</evidence>
<keyword evidence="1" id="KW-1133">Transmembrane helix</keyword>
<keyword evidence="1" id="KW-0472">Membrane</keyword>
<evidence type="ECO:0000259" key="2">
    <source>
        <dbReference type="Pfam" id="PF23539"/>
    </source>
</evidence>
<feature type="non-terminal residue" evidence="3">
    <location>
        <position position="110"/>
    </location>
</feature>
<dbReference type="InterPro" id="IPR055558">
    <property type="entry name" value="DUF7134"/>
</dbReference>
<feature type="transmembrane region" description="Helical" evidence="1">
    <location>
        <begin position="48"/>
        <end position="68"/>
    </location>
</feature>
<proteinExistence type="predicted"/>
<feature type="transmembrane region" description="Helical" evidence="1">
    <location>
        <begin position="23"/>
        <end position="42"/>
    </location>
</feature>
<dbReference type="EMBL" id="JARACI010000762">
    <property type="protein sequence ID" value="MDD9206054.1"/>
    <property type="molecule type" value="Genomic_DNA"/>
</dbReference>
<reference evidence="3" key="1">
    <citation type="submission" date="2023-02" db="EMBL/GenBank/DDBJ databases">
        <title>Georgenia sp.10Sc9-8, isolated from a soil sample collected from the Taklamakan desert.</title>
        <authorList>
            <person name="Liu S."/>
        </authorList>
    </citation>
    <scope>NUCLEOTIDE SEQUENCE</scope>
    <source>
        <strain evidence="3">10Sc9-8</strain>
    </source>
</reference>
<dbReference type="Proteomes" id="UP001165561">
    <property type="component" value="Unassembled WGS sequence"/>
</dbReference>
<accession>A0ABT5TVP1</accession>
<keyword evidence="1" id="KW-0812">Transmembrane</keyword>
<sequence>MTSASTTVPDPAAERSPRSQHRLVDSVVALVLVAVLGLPSVAASANNIAGGPALAVAGAASLAMPAALAWRRTRPVRSVVVVYLGALVHFAAGALLVPADLLVLVALYSI</sequence>
<feature type="domain" description="DUF7134" evidence="2">
    <location>
        <begin position="18"/>
        <end position="110"/>
    </location>
</feature>
<evidence type="ECO:0000313" key="3">
    <source>
        <dbReference type="EMBL" id="MDD9206054.1"/>
    </source>
</evidence>
<comment type="caution">
    <text evidence="3">The sequence shown here is derived from an EMBL/GenBank/DDBJ whole genome shotgun (WGS) entry which is preliminary data.</text>
</comment>
<evidence type="ECO:0000313" key="4">
    <source>
        <dbReference type="Proteomes" id="UP001165561"/>
    </source>
</evidence>
<name>A0ABT5TVP1_9MICO</name>
<keyword evidence="4" id="KW-1185">Reference proteome</keyword>